<protein>
    <submittedName>
        <fullName evidence="1">Uncharacterized protein</fullName>
    </submittedName>
</protein>
<evidence type="ECO:0000313" key="2">
    <source>
        <dbReference type="Proteomes" id="UP001164745"/>
    </source>
</evidence>
<evidence type="ECO:0000313" key="1">
    <source>
        <dbReference type="EMBL" id="WAM31636.1"/>
    </source>
</evidence>
<accession>A0ABY7BKT7</accession>
<gene>
    <name evidence="1" type="ORF">OTJ99_000063</name>
</gene>
<dbReference type="Proteomes" id="UP001164745">
    <property type="component" value="Chromosome"/>
</dbReference>
<sequence>MYEYLCSNEFLSTQSAGRQIFEWALSNSYVIKDDVTIIVLKVGGASEKRSDEKAV</sequence>
<dbReference type="RefSeq" id="WP_235374885.1">
    <property type="nucleotide sequence ID" value="NZ_CP113864.1"/>
</dbReference>
<proteinExistence type="predicted"/>
<reference evidence="1" key="1">
    <citation type="submission" date="2022-12" db="EMBL/GenBank/DDBJ databases">
        <authorList>
            <person name="Bing R.G."/>
            <person name="Willard D.J."/>
            <person name="Manesh M.J.H."/>
            <person name="Laemthong T."/>
            <person name="Crosby J.R."/>
            <person name="Kelly R.M."/>
        </authorList>
    </citation>
    <scope>NUCLEOTIDE SEQUENCE</scope>
    <source>
        <strain evidence="1">DSM 8991</strain>
    </source>
</reference>
<organism evidence="1 2">
    <name type="scientific">Caldicellulosiruptor naganoensis</name>
    <dbReference type="NCBI Taxonomy" id="29324"/>
    <lineage>
        <taxon>Bacteria</taxon>
        <taxon>Bacillati</taxon>
        <taxon>Bacillota</taxon>
        <taxon>Bacillota incertae sedis</taxon>
        <taxon>Caldicellulosiruptorales</taxon>
        <taxon>Caldicellulosiruptoraceae</taxon>
        <taxon>Caldicellulosiruptor</taxon>
    </lineage>
</organism>
<dbReference type="EMBL" id="CP113864">
    <property type="protein sequence ID" value="WAM31636.1"/>
    <property type="molecule type" value="Genomic_DNA"/>
</dbReference>
<keyword evidence="2" id="KW-1185">Reference proteome</keyword>
<name>A0ABY7BKT7_9FIRM</name>